<evidence type="ECO:0000313" key="3">
    <source>
        <dbReference type="EMBL" id="BDV41517.1"/>
    </source>
</evidence>
<feature type="compositionally biased region" description="Low complexity" evidence="1">
    <location>
        <begin position="212"/>
        <end position="233"/>
    </location>
</feature>
<feature type="region of interest" description="Disordered" evidence="1">
    <location>
        <begin position="212"/>
        <end position="235"/>
    </location>
</feature>
<reference evidence="3 4" key="1">
    <citation type="submission" date="2022-12" db="EMBL/GenBank/DDBJ databases">
        <title>Polyphasic characterization of Geotalea uranireducens NIT-SL11 newly isolated from a complex of sewage sludge and microbially reduced graphene oxide.</title>
        <authorList>
            <person name="Xie L."/>
            <person name="Yoshida N."/>
            <person name="Meng L."/>
        </authorList>
    </citation>
    <scope>NUCLEOTIDE SEQUENCE [LARGE SCALE GENOMIC DNA]</scope>
    <source>
        <strain evidence="3 4">NIT-SL11</strain>
    </source>
</reference>
<name>A0ABM8EGJ3_9BACT</name>
<proteinExistence type="predicted"/>
<feature type="chain" id="PRO_5046065267" evidence="2">
    <location>
        <begin position="28"/>
        <end position="1222"/>
    </location>
</feature>
<dbReference type="Proteomes" id="UP001317705">
    <property type="component" value="Chromosome"/>
</dbReference>
<evidence type="ECO:0000256" key="1">
    <source>
        <dbReference type="SAM" id="MobiDB-lite"/>
    </source>
</evidence>
<dbReference type="InterPro" id="IPR016186">
    <property type="entry name" value="C-type_lectin-like/link_sf"/>
</dbReference>
<keyword evidence="4" id="KW-1185">Reference proteome</keyword>
<gene>
    <name evidence="3" type="ORF">GURASL_04400</name>
</gene>
<accession>A0ABM8EGJ3</accession>
<dbReference type="InterPro" id="IPR016187">
    <property type="entry name" value="CTDL_fold"/>
</dbReference>
<protein>
    <submittedName>
        <fullName evidence="3">Uncharacterized protein</fullName>
    </submittedName>
</protein>
<keyword evidence="2" id="KW-0732">Signal</keyword>
<dbReference type="RefSeq" id="WP_282001511.1">
    <property type="nucleotide sequence ID" value="NZ_AP027151.1"/>
</dbReference>
<dbReference type="SUPFAM" id="SSF56436">
    <property type="entry name" value="C-type lectin-like"/>
    <property type="match status" value="1"/>
</dbReference>
<dbReference type="Pfam" id="PF06986">
    <property type="entry name" value="F_T4SS_TraN"/>
    <property type="match status" value="1"/>
</dbReference>
<dbReference type="InterPro" id="IPR014121">
    <property type="entry name" value="TraN_Ftype"/>
</dbReference>
<sequence>MMFRILYAMIHATLIVSLSGIPRTALAAVSCQDQINPNTTIRYSDTLVSFVSYNGKTYAIAKSAATGGTSEAETFFDFSANITRAYTMTGDSTGSLKNLLSLGKFGAAKPVKIDSADTEKFILTQYGKYLGSASTPKSTYLDAWKEYGASGFTTVDGSALSYTNWASPVYSGQDPQAVVMGGDGKWTSGLDGTRSGQIVQFDGVLDCAASFSPPQTGDGTTTTPPTTGTSGPDLSKPVCGQDLNNNGYAADPGEIANCIQTTQGLFCPVGSVNCVETYSAPICPSGSALNTSRDMCQADAVVTCGSGYSYDPSLDKCVRSIDCPENGLFNPVTDRCEKLVQNDCPTGYSYDGNSSSPTYDRCVKSATCNDGGSFIASSDRCERAWMPVCDSANGYSYNSATGQCQRSPVCSSGSYNPAYDLCTKQYTISCPSGYNYSATTGRCEMQPVCPSGTSFNGITNRCETSATTITGYTQPITGKTEIIKYKARGNTSTGITQYSTSPPALDSLSFDFILQNGQVVLKKECAWGGAGNCGCDRPHWNGWCRAGTDLTQTRSGNTLTVVATIFDWNYDYYSPYCDPGYTLFYDYDSGSPYCMGCPTQAYDWESGSYYTYYSCSGEVRYPASKSYTTGAAASADLSEFVSCPAGYTLTAPPTTTQCVTITTQWGNQTGITDCTQSGLYICSAPVNACNAGYTLSGSVCYQNPTCPSGSFDSTTHTCYAPASLLCDDGFRLDTASNTCVKSPSCPGGVLNTGTDVCEATVTKDCGTYAFDSGANVCYSAPVCSSGVYDATFNLCLGALTRNCGSYAWSQPDFKCLQAVSCPKPDGFSQAATVAFSGTLDKCVSEAQHDCPTGTAYNGLPVEKCEAVPICTGDGIYNTTVHSCFLGMNTCPLGTQYTCMDNNGAMQCSPNQCFTAGTSGTEETTIMDESMMQDDGQRDQNGNCLDQLFVFNGKASRCRPPGLTVGMINNCCESDSIGTDDMGSNISMVANGIQTAYEIGQVAYYSNLVTSGAATLTPLVGTTSVGIVTATGTTTVSGAVATGVSTAAASGTTGAAAIGSGLQAYVGALLNPATIAVAIVVMVVMKVLMGSGCDQGDIQTGMQAASKDCHYIGDYCEKKWPLVGCVQKAKGYCCFNTKMARIIHEQGRPQLQSFGADGAWGSPSSPNCRGFTPDEFQSLDFSRIDLSEYFGDIQKDLATKIQGAQTSIQNRVEQKFQATTGAN</sequence>
<feature type="signal peptide" evidence="2">
    <location>
        <begin position="1"/>
        <end position="27"/>
    </location>
</feature>
<evidence type="ECO:0000256" key="2">
    <source>
        <dbReference type="SAM" id="SignalP"/>
    </source>
</evidence>
<evidence type="ECO:0000313" key="4">
    <source>
        <dbReference type="Proteomes" id="UP001317705"/>
    </source>
</evidence>
<organism evidence="3 4">
    <name type="scientific">Geotalea uraniireducens</name>
    <dbReference type="NCBI Taxonomy" id="351604"/>
    <lineage>
        <taxon>Bacteria</taxon>
        <taxon>Pseudomonadati</taxon>
        <taxon>Thermodesulfobacteriota</taxon>
        <taxon>Desulfuromonadia</taxon>
        <taxon>Geobacterales</taxon>
        <taxon>Geobacteraceae</taxon>
        <taxon>Geotalea</taxon>
    </lineage>
</organism>
<dbReference type="EMBL" id="AP027151">
    <property type="protein sequence ID" value="BDV41517.1"/>
    <property type="molecule type" value="Genomic_DNA"/>
</dbReference>
<dbReference type="Gene3D" id="3.10.100.10">
    <property type="entry name" value="Mannose-Binding Protein A, subunit A"/>
    <property type="match status" value="1"/>
</dbReference>